<feature type="chain" id="PRO_5042872608" evidence="1">
    <location>
        <begin position="38"/>
        <end position="460"/>
    </location>
</feature>
<reference evidence="3" key="1">
    <citation type="journal article" date="2023" name="Mol. Phylogenet. Evol.">
        <title>Genome-scale phylogeny and comparative genomics of the fungal order Sordariales.</title>
        <authorList>
            <person name="Hensen N."/>
            <person name="Bonometti L."/>
            <person name="Westerberg I."/>
            <person name="Brannstrom I.O."/>
            <person name="Guillou S."/>
            <person name="Cros-Aarteil S."/>
            <person name="Calhoun S."/>
            <person name="Haridas S."/>
            <person name="Kuo A."/>
            <person name="Mondo S."/>
            <person name="Pangilinan J."/>
            <person name="Riley R."/>
            <person name="LaButti K."/>
            <person name="Andreopoulos B."/>
            <person name="Lipzen A."/>
            <person name="Chen C."/>
            <person name="Yan M."/>
            <person name="Daum C."/>
            <person name="Ng V."/>
            <person name="Clum A."/>
            <person name="Steindorff A."/>
            <person name="Ohm R.A."/>
            <person name="Martin F."/>
            <person name="Silar P."/>
            <person name="Natvig D.O."/>
            <person name="Lalanne C."/>
            <person name="Gautier V."/>
            <person name="Ament-Velasquez S.L."/>
            <person name="Kruys A."/>
            <person name="Hutchinson M.I."/>
            <person name="Powell A.J."/>
            <person name="Barry K."/>
            <person name="Miller A.N."/>
            <person name="Grigoriev I.V."/>
            <person name="Debuchy R."/>
            <person name="Gladieux P."/>
            <person name="Hiltunen Thoren M."/>
            <person name="Johannesson H."/>
        </authorList>
    </citation>
    <scope>NUCLEOTIDE SEQUENCE</scope>
    <source>
        <strain evidence="3">CBS 141.50</strain>
    </source>
</reference>
<dbReference type="PANTHER" id="PTHR38121:SF5">
    <property type="entry name" value="GH16 DOMAIN-CONTAINING PROTEIN"/>
    <property type="match status" value="1"/>
</dbReference>
<organism evidence="3 4">
    <name type="scientific">Dichotomopilus funicola</name>
    <dbReference type="NCBI Taxonomy" id="1934379"/>
    <lineage>
        <taxon>Eukaryota</taxon>
        <taxon>Fungi</taxon>
        <taxon>Dikarya</taxon>
        <taxon>Ascomycota</taxon>
        <taxon>Pezizomycotina</taxon>
        <taxon>Sordariomycetes</taxon>
        <taxon>Sordariomycetidae</taxon>
        <taxon>Sordariales</taxon>
        <taxon>Chaetomiaceae</taxon>
        <taxon>Dichotomopilus</taxon>
    </lineage>
</organism>
<dbReference type="PANTHER" id="PTHR38121">
    <property type="entry name" value="GH16 DOMAIN-CONTAINING PROTEIN"/>
    <property type="match status" value="1"/>
</dbReference>
<proteinExistence type="predicted"/>
<dbReference type="Proteomes" id="UP001302676">
    <property type="component" value="Unassembled WGS sequence"/>
</dbReference>
<accession>A0AAN6V2W9</accession>
<dbReference type="Gene3D" id="2.60.120.200">
    <property type="match status" value="1"/>
</dbReference>
<reference evidence="3" key="2">
    <citation type="submission" date="2023-05" db="EMBL/GenBank/DDBJ databases">
        <authorList>
            <consortium name="Lawrence Berkeley National Laboratory"/>
            <person name="Steindorff A."/>
            <person name="Hensen N."/>
            <person name="Bonometti L."/>
            <person name="Westerberg I."/>
            <person name="Brannstrom I.O."/>
            <person name="Guillou S."/>
            <person name="Cros-Aarteil S."/>
            <person name="Calhoun S."/>
            <person name="Haridas S."/>
            <person name="Kuo A."/>
            <person name="Mondo S."/>
            <person name="Pangilinan J."/>
            <person name="Riley R."/>
            <person name="Labutti K."/>
            <person name="Andreopoulos B."/>
            <person name="Lipzen A."/>
            <person name="Chen C."/>
            <person name="Yanf M."/>
            <person name="Daum C."/>
            <person name="Ng V."/>
            <person name="Clum A."/>
            <person name="Ohm R."/>
            <person name="Martin F."/>
            <person name="Silar P."/>
            <person name="Natvig D."/>
            <person name="Lalanne C."/>
            <person name="Gautier V."/>
            <person name="Ament-Velasquez S.L."/>
            <person name="Kruys A."/>
            <person name="Hutchinson M.I."/>
            <person name="Powell A.J."/>
            <person name="Barry K."/>
            <person name="Miller A.N."/>
            <person name="Grigoriev I.V."/>
            <person name="Debuchy R."/>
            <person name="Gladieux P."/>
            <person name="Thoren M.H."/>
            <person name="Johannesson H."/>
        </authorList>
    </citation>
    <scope>NUCLEOTIDE SEQUENCE</scope>
    <source>
        <strain evidence="3">CBS 141.50</strain>
    </source>
</reference>
<dbReference type="GO" id="GO:0005975">
    <property type="term" value="P:carbohydrate metabolic process"/>
    <property type="evidence" value="ECO:0007669"/>
    <property type="project" value="InterPro"/>
</dbReference>
<name>A0AAN6V2W9_9PEZI</name>
<keyword evidence="4" id="KW-1185">Reference proteome</keyword>
<dbReference type="CDD" id="cd00413">
    <property type="entry name" value="Glyco_hydrolase_16"/>
    <property type="match status" value="1"/>
</dbReference>
<keyword evidence="3" id="KW-0378">Hydrolase</keyword>
<feature type="domain" description="GH16" evidence="2">
    <location>
        <begin position="109"/>
        <end position="361"/>
    </location>
</feature>
<protein>
    <submittedName>
        <fullName evidence="3">Glycoside hydrolase, family 16</fullName>
    </submittedName>
</protein>
<gene>
    <name evidence="3" type="ORF">C8A04DRAFT_12005</name>
</gene>
<dbReference type="AlphaFoldDB" id="A0AAN6V2W9"/>
<dbReference type="InterPro" id="IPR000757">
    <property type="entry name" value="Beta-glucanase-like"/>
</dbReference>
<feature type="signal peptide" evidence="1">
    <location>
        <begin position="1"/>
        <end position="37"/>
    </location>
</feature>
<dbReference type="InterPro" id="IPR013320">
    <property type="entry name" value="ConA-like_dom_sf"/>
</dbReference>
<evidence type="ECO:0000259" key="2">
    <source>
        <dbReference type="PROSITE" id="PS51762"/>
    </source>
</evidence>
<evidence type="ECO:0000313" key="3">
    <source>
        <dbReference type="EMBL" id="KAK4143837.1"/>
    </source>
</evidence>
<dbReference type="PROSITE" id="PS51762">
    <property type="entry name" value="GH16_2"/>
    <property type="match status" value="1"/>
</dbReference>
<keyword evidence="1" id="KW-0732">Signal</keyword>
<sequence>MTFRLSHHQPGSYRCQSATLLVLLSWCILQLAQPVLADCECGYLLRLPSADPVSNARSVSSSSSNDQTTTLLFTDLIETDFSRLAAHSADTNNNNNNNANYHSQGRWWDNTDWIPQAFNLTRERARGQYGEMFAVDNVRLFSDDQSSATKKGVTEEGLELVVRSDIVDGMVPVAELDTARLDVRWGTFRAGMKLSSVPGTCAAFFWYFNDTQEIDMEFLTKDFHRSNNSYPVNLVLQSRESALAGFDAAHPAPNNNTNNNENPNFVLAYLPFDPTAGFHEYRIDYLPDRVLFFADGQQLASMAGSAAVPTTPGHLILQHWSNGNPLWSGGPPSLAAAKAQGDPDGPALEVRYVKAYFNSSTIIRNDDGGEPQQKWEGEAEYNSRCRDPKALNAVCEIPEVTPQDTSAVSWFFGDHTNMTHGTVQPPGGSGNNGDGESDASRVIMGMAWVAVLLSGWLMVL</sequence>
<comment type="caution">
    <text evidence="3">The sequence shown here is derived from an EMBL/GenBank/DDBJ whole genome shotgun (WGS) entry which is preliminary data.</text>
</comment>
<dbReference type="GO" id="GO:0004553">
    <property type="term" value="F:hydrolase activity, hydrolyzing O-glycosyl compounds"/>
    <property type="evidence" value="ECO:0007669"/>
    <property type="project" value="InterPro"/>
</dbReference>
<dbReference type="EMBL" id="MU853582">
    <property type="protein sequence ID" value="KAK4143837.1"/>
    <property type="molecule type" value="Genomic_DNA"/>
</dbReference>
<evidence type="ECO:0000256" key="1">
    <source>
        <dbReference type="SAM" id="SignalP"/>
    </source>
</evidence>
<dbReference type="RefSeq" id="XP_062637208.1">
    <property type="nucleotide sequence ID" value="XM_062777180.1"/>
</dbReference>
<dbReference type="GeneID" id="87813793"/>
<dbReference type="Pfam" id="PF00722">
    <property type="entry name" value="Glyco_hydro_16"/>
    <property type="match status" value="1"/>
</dbReference>
<evidence type="ECO:0000313" key="4">
    <source>
        <dbReference type="Proteomes" id="UP001302676"/>
    </source>
</evidence>
<dbReference type="SUPFAM" id="SSF49899">
    <property type="entry name" value="Concanavalin A-like lectins/glucanases"/>
    <property type="match status" value="1"/>
</dbReference>